<dbReference type="PROSITE" id="PS50075">
    <property type="entry name" value="CARRIER"/>
    <property type="match status" value="2"/>
</dbReference>
<dbReference type="GO" id="GO:0008610">
    <property type="term" value="P:lipid biosynthetic process"/>
    <property type="evidence" value="ECO:0007669"/>
    <property type="project" value="InterPro"/>
</dbReference>
<dbReference type="PROSITE" id="PS00012">
    <property type="entry name" value="PHOSPHOPANTETHEINE"/>
    <property type="match status" value="1"/>
</dbReference>
<dbReference type="InterPro" id="IPR009081">
    <property type="entry name" value="PP-bd_ACP"/>
</dbReference>
<dbReference type="NCBIfam" id="TIGR01733">
    <property type="entry name" value="AA-adenyl-dom"/>
    <property type="match status" value="2"/>
</dbReference>
<dbReference type="GO" id="GO:0005737">
    <property type="term" value="C:cytoplasm"/>
    <property type="evidence" value="ECO:0007669"/>
    <property type="project" value="TreeGrafter"/>
</dbReference>
<dbReference type="Gene3D" id="3.40.50.12780">
    <property type="entry name" value="N-terminal domain of ligase-like"/>
    <property type="match status" value="2"/>
</dbReference>
<feature type="domain" description="Carrier" evidence="7">
    <location>
        <begin position="593"/>
        <end position="671"/>
    </location>
</feature>
<dbReference type="SUPFAM" id="SSF47336">
    <property type="entry name" value="ACP-like"/>
    <property type="match status" value="2"/>
</dbReference>
<dbReference type="EMBL" id="JAAGWK010000011">
    <property type="protein sequence ID" value="NEL54353.1"/>
    <property type="molecule type" value="Genomic_DNA"/>
</dbReference>
<evidence type="ECO:0000256" key="1">
    <source>
        <dbReference type="ARBA" id="ARBA00001957"/>
    </source>
</evidence>
<dbReference type="InterPro" id="IPR036736">
    <property type="entry name" value="ACP-like_sf"/>
</dbReference>
<dbReference type="Gene3D" id="3.30.559.30">
    <property type="entry name" value="Nonribosomal peptide synthetase, condensation domain"/>
    <property type="match status" value="2"/>
</dbReference>
<dbReference type="InterPro" id="IPR042099">
    <property type="entry name" value="ANL_N_sf"/>
</dbReference>
<dbReference type="FunFam" id="3.40.50.12780:FF:000013">
    <property type="entry name" value="Long-chain-fatty-acid--AMP ligase FadD32"/>
    <property type="match status" value="1"/>
</dbReference>
<dbReference type="GO" id="GO:0003824">
    <property type="term" value="F:catalytic activity"/>
    <property type="evidence" value="ECO:0007669"/>
    <property type="project" value="InterPro"/>
</dbReference>
<dbReference type="PANTHER" id="PTHR45527">
    <property type="entry name" value="NONRIBOSOMAL PEPTIDE SYNTHETASE"/>
    <property type="match status" value="1"/>
</dbReference>
<name>A0A7K3WFT3_9ACTN</name>
<dbReference type="Gene3D" id="3.30.559.10">
    <property type="entry name" value="Chloramphenicol acetyltransferase-like domain"/>
    <property type="match status" value="2"/>
</dbReference>
<gene>
    <name evidence="8" type="ORF">G1H19_10105</name>
</gene>
<dbReference type="RefSeq" id="WP_152727613.1">
    <property type="nucleotide sequence ID" value="NZ_JAABOZ010000001.1"/>
</dbReference>
<dbReference type="CDD" id="cd05930">
    <property type="entry name" value="A_NRPS"/>
    <property type="match status" value="1"/>
</dbReference>
<keyword evidence="5" id="KW-0276">Fatty acid metabolism</keyword>
<dbReference type="Gene3D" id="3.40.50.980">
    <property type="match status" value="2"/>
</dbReference>
<dbReference type="SMART" id="SM00823">
    <property type="entry name" value="PKS_PP"/>
    <property type="match status" value="2"/>
</dbReference>
<dbReference type="InterPro" id="IPR001242">
    <property type="entry name" value="Condensation_dom"/>
</dbReference>
<comment type="cofactor">
    <cofactor evidence="1">
        <name>pantetheine 4'-phosphate</name>
        <dbReference type="ChEBI" id="CHEBI:47942"/>
    </cofactor>
</comment>
<dbReference type="GO" id="GO:0006631">
    <property type="term" value="P:fatty acid metabolic process"/>
    <property type="evidence" value="ECO:0007669"/>
    <property type="project" value="UniProtKB-KW"/>
</dbReference>
<dbReference type="GO" id="GO:0043041">
    <property type="term" value="P:amino acid activation for nonribosomal peptide biosynthetic process"/>
    <property type="evidence" value="ECO:0007669"/>
    <property type="project" value="TreeGrafter"/>
</dbReference>
<dbReference type="Proteomes" id="UP000470470">
    <property type="component" value="Unassembled WGS sequence"/>
</dbReference>
<dbReference type="InterPro" id="IPR045851">
    <property type="entry name" value="AMP-bd_C_sf"/>
</dbReference>
<evidence type="ECO:0000256" key="5">
    <source>
        <dbReference type="ARBA" id="ARBA00022832"/>
    </source>
</evidence>
<keyword evidence="3" id="KW-0596">Phosphopantetheine</keyword>
<accession>A0A7K3WFT3</accession>
<evidence type="ECO:0000256" key="4">
    <source>
        <dbReference type="ARBA" id="ARBA00022553"/>
    </source>
</evidence>
<dbReference type="InterPro" id="IPR010071">
    <property type="entry name" value="AA_adenyl_dom"/>
</dbReference>
<dbReference type="Pfam" id="PF00501">
    <property type="entry name" value="AMP-binding"/>
    <property type="match status" value="3"/>
</dbReference>
<evidence type="ECO:0000313" key="9">
    <source>
        <dbReference type="Proteomes" id="UP000470470"/>
    </source>
</evidence>
<reference evidence="8 9" key="1">
    <citation type="submission" date="2020-02" db="EMBL/GenBank/DDBJ databases">
        <title>The whole genome sequence of CPCC 205119.</title>
        <authorList>
            <person name="Jiang Z."/>
        </authorList>
    </citation>
    <scope>NUCLEOTIDE SEQUENCE [LARGE SCALE GENOMIC DNA]</scope>
    <source>
        <strain evidence="8 9">CPCC 205119</strain>
    </source>
</reference>
<protein>
    <submittedName>
        <fullName evidence="8">Amino acid adenylation domain-containing protein</fullName>
    </submittedName>
</protein>
<dbReference type="Gene3D" id="3.30.300.30">
    <property type="match status" value="3"/>
</dbReference>
<dbReference type="SUPFAM" id="SSF52777">
    <property type="entry name" value="CoA-dependent acyltransferases"/>
    <property type="match status" value="4"/>
</dbReference>
<evidence type="ECO:0000256" key="2">
    <source>
        <dbReference type="ARBA" id="ARBA00006432"/>
    </source>
</evidence>
<dbReference type="PROSITE" id="PS00455">
    <property type="entry name" value="AMP_BINDING"/>
    <property type="match status" value="1"/>
</dbReference>
<keyword evidence="9" id="KW-1185">Reference proteome</keyword>
<dbReference type="Gene3D" id="1.10.1200.10">
    <property type="entry name" value="ACP-like"/>
    <property type="match status" value="1"/>
</dbReference>
<evidence type="ECO:0000313" key="8">
    <source>
        <dbReference type="EMBL" id="NEL54353.1"/>
    </source>
</evidence>
<sequence>MGGDRFATLVELIEHRATHDAERSAYRFLPDGLTETGHLTFEDVHRRATAIAAALQGAGAVGQRVLVTYPGQQLQEYVTSLLGCVMAGATAVPCDSPRSRGGPERFAGIAADCRPALVLGPSADIGLLGPLVADVRHLDVADVPPALAGEWRRPDVAPSSLALLQYTSGSTRSPRGVRVTHANVLANERAIAETCEHDRDSHFVGWLPLFHDMGMIANVLQPLYLGATSVLMPPAAFLAEPLRWLAAIQRHGGVAGGGPNFAFELCVSRIPQEQRADLDLSTWRTAFNGAEVVREATLDRFVRAFGPAGFAPESFFSCYGLAEATLIVAGAPRRRPPVVLAADAEATRGGRLVPAAEGLSGISVRPVVSSGRVVAETTVAIVDPGDHSRLSEGAIGEVWVRGPGVADGYWKLDAPRDDFDGFVAGDEVPYLRTGDLGALVEGELYIVGRTKDLIIVRGANHHPADIEWTIEDSTDAVRPSCIAVFADSDGAAGEERIVAVCEPASDDSVDRLPEISAVIRSAVARRHGLHLHDVVLAARGTVTKTTSGKVRRAACRSAYGAGSLRVLARSASETAGAGITLPSLPGVEDLREAPAASATLALADALVRVSGREWSPGAALGLRPSALGMDSVRAVELQHHVESTYGIRLPPFTLVGGGTLGSICEAIITEVRKGALPVAPSVEAGSSGPASLIQQGMLLEQELAPPGPAYVLTRALRLRGTVQVAALARAVARVQARHPALRTRLSRADGAVVQIEQPSVPDMLVVEPLTGDVQAAIDSEASRGMTTDGESLVRFLLLRRSGNDSVLVLRAHHAVLDFWSATLLVRELLAFYDEEAGGAAAVLPVPGPGPVVQAQLESALLTSPRGNELRTYWSARLADAPASSALPHPRPRGQVRLFHGGRAEIRIDERTTARVKELASGAGCTPFTVLLTALQVLVARLSGRRDVVVGTFAMRRDSAGLANSMGCLTNLVPVRVTVDPTESVAALLGRAGAGLAADLAHSALPFAETVRICAPDRDPGRLPLVQTAIVLQREPGRPDEGLRALALGTDGQIAEVPAGVRVEVLPVVQRWTHLDLTLNVAEMAGGLSVVAEYDESLHDQESAAVLLEQWATLVQHMADDPDAPVGRLPQLSARMLADAVAAGSGCDVPADPTPVHVLVDRRIAVAPDRVAVSMDRGDLPEHLSAAAAHRWARELAMRLRAAGAGPGTRVGILLDRCLALPVVLLAVHRVGAAYVPLDASDPAERIAWTADDGGVTVIVCDAAHVGLAPAGLPLVDVDPKTTREGSAEPAAPTHPELPAYVLYTSGSTGRQKGVVVPHRAVVNRLRWMQRALPLGTDDRVLQKTPISFDVSVWELFWPLIVGATLVMAPPGIQRHPDRLARLLRREQITVMHAVPTALTHLLPHLDQTEGEAPLALRRLVSSGESLTGALRDRTHRTISAELHNMYGPTEAAVDVTWWPCRRTDTGAVPIGRPIDGTEVYVVDRDTQPRPVGTIGEVAIAGLALAHGYRDRPAATAASWRPHAFGSRGARIYLTGDRGTRGRDGAIRFLGRADAQVSVGGRRVELGEVEEALRRAPGVRDAVVATEDAGHGVRLVGFVVPEQDDPGESGRIRAWLRQHLPAALVPSTLRLLPQLPATANGKLDRAALAERAREPSADPAPTPSTDPLVRRVASVWCSVLGVAAVDVDDDFYSLGGDSITALRVLASLQADGLHVTVAQLLANPSVGALARAVSPTREALPASPPPAAFGLCPDDVRALLPADAVDAYPASSAQLAVLFHQMQGQRHEVYVTSLHVRGALDPDRMRDAARIVSERHPYLRSSLDLTAHREPLQVVHRSLELPVQFVDLSPLPVARADALLSEWQRSERTRPFDVEKGPLARVTVHVRHDRTWQLTLSSFALDGWATATVLTELLSAHASGKQLAPPPQSDYRHFVALEEAAVSDPAHRDFWARELDDVPAVRLPPPSSGGTAGPTTRRVEIPMSQDTARAMGNLARRLHVSERTLLLSAHLRVVQALTGAPEALTGVEWSGRPEEPDGDRVVGVFNNILPLRVPLTGSWTDLVQATAEAERRAAPFRRYPLARLERDLGRPGLLQTMYVHTHFHLYRDLEHQAAAQILDSWAPDRTYIPLTAHTNVDAHNGQIRLLLDYDPAEVDDHTIRLAAELYPRVWQAMISDPDAPCTAVPVVDGARLRAQLAASDGGDASAGPASAFDLILQQARRTPDRIAVRSGAVQYSYRELVERAVALAAVLVGVGVQPDAVVAVPARRTPDLLISLLGVWEAGAAYLPIDPTEPALRVRSMCATAQVTHAVALGNDPLAAVVAAAVPPRGQAVPAAKQSARDGRLLAYVLPTSGSTGAPKLVGVPQDALVNYLLWSAASYGGAGRTPVHSPVEFDLTVTSLLTPLVAGGTVELLPENAGPEAIGQVAPHVDGIIKITPAHLAVVADQLRTAGERAPAACVVVGGEALAHQHVTAWRKVGGSGPIINEYGPTEATVGCITWRIEPGQDGSEQHGSDIPIGRPIAGTRARVLLASEVLPDTVTGELAVGGRGLARGYVGSPGRTAVRFVPDPLGRGERLYLTGDWARRDRDGLLHVQGRRDRQVKVRGRRVEPAATEAVLRSHPQVREAAVTTVHGSGGRRQLVGYWVSDHADVPGEAALRTWLRRQLAPHQIPDVLMWLPLLPLTTRGKTDVSALPDPREGAGPAIAALVSRMSDEDVAALLGQGAAGPG</sequence>
<comment type="similarity">
    <text evidence="2">Belongs to the ATP-dependent AMP-binding enzyme family.</text>
</comment>
<dbReference type="Pfam" id="PF00668">
    <property type="entry name" value="Condensation"/>
    <property type="match status" value="2"/>
</dbReference>
<evidence type="ECO:0000259" key="7">
    <source>
        <dbReference type="PROSITE" id="PS50075"/>
    </source>
</evidence>
<feature type="domain" description="Carrier" evidence="7">
    <location>
        <begin position="1662"/>
        <end position="1736"/>
    </location>
</feature>
<dbReference type="InterPro" id="IPR023213">
    <property type="entry name" value="CAT-like_dom_sf"/>
</dbReference>
<dbReference type="Pfam" id="PF13193">
    <property type="entry name" value="AMP-binding_C"/>
    <property type="match status" value="2"/>
</dbReference>
<organism evidence="8 9">
    <name type="scientific">Goekera deserti</name>
    <dbReference type="NCBI Taxonomy" id="2497753"/>
    <lineage>
        <taxon>Bacteria</taxon>
        <taxon>Bacillati</taxon>
        <taxon>Actinomycetota</taxon>
        <taxon>Actinomycetes</taxon>
        <taxon>Geodermatophilales</taxon>
        <taxon>Geodermatophilaceae</taxon>
        <taxon>Goekera</taxon>
    </lineage>
</organism>
<dbReference type="InterPro" id="IPR020845">
    <property type="entry name" value="AMP-binding_CS"/>
</dbReference>
<dbReference type="InterPro" id="IPR025110">
    <property type="entry name" value="AMP-bd_C"/>
</dbReference>
<dbReference type="Gene3D" id="2.30.38.10">
    <property type="entry name" value="Luciferase, Domain 3"/>
    <property type="match status" value="1"/>
</dbReference>
<dbReference type="CDD" id="cd05931">
    <property type="entry name" value="FAAL"/>
    <property type="match status" value="1"/>
</dbReference>
<dbReference type="Pfam" id="PF23024">
    <property type="entry name" value="AMP-dom_DIP2-like"/>
    <property type="match status" value="1"/>
</dbReference>
<dbReference type="GO" id="GO:0044550">
    <property type="term" value="P:secondary metabolite biosynthetic process"/>
    <property type="evidence" value="ECO:0007669"/>
    <property type="project" value="TreeGrafter"/>
</dbReference>
<dbReference type="GO" id="GO:0071766">
    <property type="term" value="P:Actinobacterium-type cell wall biogenesis"/>
    <property type="evidence" value="ECO:0007669"/>
    <property type="project" value="UniProtKB-ARBA"/>
</dbReference>
<evidence type="ECO:0000256" key="6">
    <source>
        <dbReference type="ARBA" id="ARBA00023098"/>
    </source>
</evidence>
<dbReference type="GO" id="GO:0031177">
    <property type="term" value="F:phosphopantetheine binding"/>
    <property type="evidence" value="ECO:0007669"/>
    <property type="project" value="InterPro"/>
</dbReference>
<dbReference type="PANTHER" id="PTHR45527:SF1">
    <property type="entry name" value="FATTY ACID SYNTHASE"/>
    <property type="match status" value="1"/>
</dbReference>
<keyword evidence="6" id="KW-0443">Lipid metabolism</keyword>
<comment type="caution">
    <text evidence="8">The sequence shown here is derived from an EMBL/GenBank/DDBJ whole genome shotgun (WGS) entry which is preliminary data.</text>
</comment>
<evidence type="ECO:0000256" key="3">
    <source>
        <dbReference type="ARBA" id="ARBA00022450"/>
    </source>
</evidence>
<dbReference type="InterPro" id="IPR006162">
    <property type="entry name" value="Ppantetheine_attach_site"/>
</dbReference>
<dbReference type="InterPro" id="IPR020806">
    <property type="entry name" value="PKS_PP-bd"/>
</dbReference>
<dbReference type="InterPro" id="IPR040097">
    <property type="entry name" value="FAAL/FAAC"/>
</dbReference>
<proteinExistence type="inferred from homology"/>
<dbReference type="SUPFAM" id="SSF56801">
    <property type="entry name" value="Acetyl-CoA synthetase-like"/>
    <property type="match status" value="3"/>
</dbReference>
<dbReference type="FunFam" id="3.40.50.980:FF:000002">
    <property type="entry name" value="Enterobactin synthetase component F"/>
    <property type="match status" value="1"/>
</dbReference>
<dbReference type="Pfam" id="PF00550">
    <property type="entry name" value="PP-binding"/>
    <property type="match status" value="2"/>
</dbReference>
<dbReference type="InterPro" id="IPR000873">
    <property type="entry name" value="AMP-dep_synth/lig_dom"/>
</dbReference>
<keyword evidence="4" id="KW-0597">Phosphoprotein</keyword>